<dbReference type="AlphaFoldDB" id="A0A2T0A5J9"/>
<accession>A0A2T0A5J9</accession>
<feature type="compositionally biased region" description="Basic and acidic residues" evidence="2">
    <location>
        <begin position="510"/>
        <end position="533"/>
    </location>
</feature>
<dbReference type="Proteomes" id="UP000239560">
    <property type="component" value="Unassembled WGS sequence"/>
</dbReference>
<keyword evidence="1" id="KW-0175">Coiled coil</keyword>
<name>A0A2T0A5J9_RHOTO</name>
<evidence type="ECO:0000256" key="2">
    <source>
        <dbReference type="SAM" id="MobiDB-lite"/>
    </source>
</evidence>
<protein>
    <submittedName>
        <fullName evidence="3">Uncharacterized protein</fullName>
    </submittedName>
</protein>
<feature type="region of interest" description="Disordered" evidence="2">
    <location>
        <begin position="265"/>
        <end position="346"/>
    </location>
</feature>
<comment type="caution">
    <text evidence="3">The sequence shown here is derived from an EMBL/GenBank/DDBJ whole genome shotgun (WGS) entry which is preliminary data.</text>
</comment>
<feature type="compositionally biased region" description="Low complexity" evidence="2">
    <location>
        <begin position="443"/>
        <end position="457"/>
    </location>
</feature>
<feature type="coiled-coil region" evidence="1">
    <location>
        <begin position="370"/>
        <end position="397"/>
    </location>
</feature>
<proteinExistence type="predicted"/>
<feature type="compositionally biased region" description="Low complexity" evidence="2">
    <location>
        <begin position="649"/>
        <end position="663"/>
    </location>
</feature>
<evidence type="ECO:0000256" key="1">
    <source>
        <dbReference type="SAM" id="Coils"/>
    </source>
</evidence>
<feature type="compositionally biased region" description="Basic and acidic residues" evidence="2">
    <location>
        <begin position="488"/>
        <end position="497"/>
    </location>
</feature>
<organism evidence="3 4">
    <name type="scientific">Rhodotorula toruloides</name>
    <name type="common">Yeast</name>
    <name type="synonym">Rhodosporidium toruloides</name>
    <dbReference type="NCBI Taxonomy" id="5286"/>
    <lineage>
        <taxon>Eukaryota</taxon>
        <taxon>Fungi</taxon>
        <taxon>Dikarya</taxon>
        <taxon>Basidiomycota</taxon>
        <taxon>Pucciniomycotina</taxon>
        <taxon>Microbotryomycetes</taxon>
        <taxon>Sporidiobolales</taxon>
        <taxon>Sporidiobolaceae</taxon>
        <taxon>Rhodotorula</taxon>
    </lineage>
</organism>
<gene>
    <name evidence="3" type="ORF">AAT19DRAFT_16040</name>
</gene>
<dbReference type="EMBL" id="LCTV02000008">
    <property type="protein sequence ID" value="PRQ73287.1"/>
    <property type="molecule type" value="Genomic_DNA"/>
</dbReference>
<sequence length="851" mass="92296">MGDDYPAVGTTFSLPLPVVLDSLRAVRPLLPSPPTSTSSTDEVRLEPRQVELQTRTHPLGKGVTVKCKLGSRKGGRRRPGEKRLSDDELCSFRLVLQLSESPIDPSIPSYVVTESLPHSHYTHHHHHTLFPRDCLENDVNSITLDPSPSSRIDFENRLLVFRSGYTVPILHSDIPRTTAHYRSSNRRRPAASLDHDENWQFWEDALEVDGAGEAKRKRRKVVMDMGGLGALKEWGWVDGLDEYGEEEEPFEEEIAQNGVVAMETEGADGGTEGHRDAGQPRGEIGDGQDAGDEGEQNGVASASPSPPPSLSPEALQALQPSTKRRRSTTTGSPAWLPGIARSSRRATRRVASAEVFEATDTEGDIYGAVAAEQQEQIDEMDEAMREEEEALDKLASDVAAFLIRPQRMQITSQSVTISNIAAPSPLTPFTPPARNFPPPSPTSPADSSVTASSPADSYFSPCGERDTSLSSVETPTRTFARPRARSVRFADEEEAKHVRAAALSASAGEVVEHKQEEKYELVSDDVDKEREKQALQALLGLSGWRPQPPPPPSDVIQQSASAAPDPQAPPSPAASHALPEGSGATATSQFPAGASPSATSALAFRPRVSSKPAPRRPTPTSALFIPSARKSAPTFSSRASKPFMPPSLQASGASRAVAVAQASAREKEGRQQQQGTSGGGRVGGTTLSAKDETALAEAFRERLWRSGGDFEGGRLDSLYSAATLAKKLELIRTVTPFPTSPILRTPSSAIYLSILSKPHRPSRARLPSLQSLPTFDTPPDILSLFNRIRLALEYLYGRSVSTNEMAFLERREKAVWALARTMAAVAEVNERAMRVRRSGVEQDEPRWQARG</sequence>
<dbReference type="OrthoDB" id="2529425at2759"/>
<feature type="compositionally biased region" description="Polar residues" evidence="2">
    <location>
        <begin position="584"/>
        <end position="600"/>
    </location>
</feature>
<reference evidence="3 4" key="1">
    <citation type="journal article" date="2018" name="Elife">
        <title>Functional genomics of lipid metabolism in the oleaginous yeast Rhodosporidium toruloides.</title>
        <authorList>
            <person name="Coradetti S.T."/>
            <person name="Pinel D."/>
            <person name="Geiselman G."/>
            <person name="Ito M."/>
            <person name="Mondo S."/>
            <person name="Reilly M.C."/>
            <person name="Cheng Y.F."/>
            <person name="Bauer S."/>
            <person name="Grigoriev I."/>
            <person name="Gladden J.M."/>
            <person name="Simmons B.A."/>
            <person name="Brem R."/>
            <person name="Arkin A.P."/>
            <person name="Skerker J.M."/>
        </authorList>
    </citation>
    <scope>NUCLEOTIDE SEQUENCE [LARGE SCALE GENOMIC DNA]</scope>
    <source>
        <strain evidence="3 4">NBRC 0880</strain>
    </source>
</reference>
<evidence type="ECO:0000313" key="4">
    <source>
        <dbReference type="Proteomes" id="UP000239560"/>
    </source>
</evidence>
<feature type="compositionally biased region" description="Pro residues" evidence="2">
    <location>
        <begin position="426"/>
        <end position="442"/>
    </location>
</feature>
<feature type="region of interest" description="Disordered" evidence="2">
    <location>
        <begin position="426"/>
        <end position="688"/>
    </location>
</feature>
<evidence type="ECO:0000313" key="3">
    <source>
        <dbReference type="EMBL" id="PRQ73287.1"/>
    </source>
</evidence>